<dbReference type="EMBL" id="WXEW01000003">
    <property type="protein sequence ID" value="NAS22288.1"/>
    <property type="molecule type" value="Genomic_DNA"/>
</dbReference>
<dbReference type="Proteomes" id="UP000479526">
    <property type="component" value="Unassembled WGS sequence"/>
</dbReference>
<comment type="caution">
    <text evidence="1">The sequence shown here is derived from an EMBL/GenBank/DDBJ whole genome shotgun (WGS) entry which is preliminary data.</text>
</comment>
<protein>
    <submittedName>
        <fullName evidence="1">Uncharacterized protein</fullName>
    </submittedName>
</protein>
<organism evidence="1 2">
    <name type="scientific">Herbidospora solisilvae</name>
    <dbReference type="NCBI Taxonomy" id="2696284"/>
    <lineage>
        <taxon>Bacteria</taxon>
        <taxon>Bacillati</taxon>
        <taxon>Actinomycetota</taxon>
        <taxon>Actinomycetes</taxon>
        <taxon>Streptosporangiales</taxon>
        <taxon>Streptosporangiaceae</taxon>
        <taxon>Herbidospora</taxon>
    </lineage>
</organism>
<gene>
    <name evidence="1" type="ORF">GT755_11405</name>
</gene>
<proteinExistence type="predicted"/>
<dbReference type="InterPro" id="IPR045592">
    <property type="entry name" value="DUF6461"/>
</dbReference>
<keyword evidence="2" id="KW-1185">Reference proteome</keyword>
<sequence length="187" mass="20630">MITAADYAWQRDWEEIYTVTFVKGADEDEVLRRFGVTEPGEVTWDDVYERYEERDGENDLVVVARTGDWMIALHMWGWEAAENVFLEKMSRGGEAVSVMRHDYAASHYFGHAVDGSVRTSFPPNRPGERDGAAPDALLDDMRDLGLDPEPKGSGSVASALALASCITGVLFTPGLFQDPLYGGTFGA</sequence>
<dbReference type="RefSeq" id="WP_161479682.1">
    <property type="nucleotide sequence ID" value="NZ_WXEW01000003.1"/>
</dbReference>
<accession>A0A7C9J875</accession>
<evidence type="ECO:0000313" key="2">
    <source>
        <dbReference type="Proteomes" id="UP000479526"/>
    </source>
</evidence>
<dbReference type="Pfam" id="PF20062">
    <property type="entry name" value="DUF6461"/>
    <property type="match status" value="1"/>
</dbReference>
<dbReference type="AlphaFoldDB" id="A0A7C9J875"/>
<evidence type="ECO:0000313" key="1">
    <source>
        <dbReference type="EMBL" id="NAS22288.1"/>
    </source>
</evidence>
<name>A0A7C9J875_9ACTN</name>
<reference evidence="1 2" key="1">
    <citation type="submission" date="2020-01" db="EMBL/GenBank/DDBJ databases">
        <title>Herbidospora sp. NEAU-GS84 nov., a novel actinomycete isolated from soil.</title>
        <authorList>
            <person name="Han L."/>
        </authorList>
    </citation>
    <scope>NUCLEOTIDE SEQUENCE [LARGE SCALE GENOMIC DNA]</scope>
    <source>
        <strain evidence="1 2">NEAU-GS84</strain>
    </source>
</reference>